<dbReference type="InterPro" id="IPR050164">
    <property type="entry name" value="Peptidase_C19"/>
</dbReference>
<dbReference type="GO" id="GO:0005829">
    <property type="term" value="C:cytosol"/>
    <property type="evidence" value="ECO:0007669"/>
    <property type="project" value="TreeGrafter"/>
</dbReference>
<feature type="compositionally biased region" description="Polar residues" evidence="1">
    <location>
        <begin position="343"/>
        <end position="355"/>
    </location>
</feature>
<dbReference type="GO" id="GO:0004843">
    <property type="term" value="F:cysteine-type deubiquitinase activity"/>
    <property type="evidence" value="ECO:0007669"/>
    <property type="project" value="InterPro"/>
</dbReference>
<dbReference type="Pfam" id="PF00443">
    <property type="entry name" value="UCH"/>
    <property type="match status" value="1"/>
</dbReference>
<proteinExistence type="predicted"/>
<dbReference type="Gene3D" id="3.90.70.10">
    <property type="entry name" value="Cysteine proteinases"/>
    <property type="match status" value="1"/>
</dbReference>
<dbReference type="InterPro" id="IPR001394">
    <property type="entry name" value="Peptidase_C19_UCH"/>
</dbReference>
<sequence>MKLNDYDKPLTKAIKELFIETSLPRSQIVTNVFEICTTAFVPNPPNSAMVRIKTAKSFLFAYFRDCERKKKIWLRPFRIHLISWCIRSLEARYTNEHDELFLQILLPIPVTGDLSRASMVGNKDAAVSLITCLDQYIELEFLPGRRCDRCSCMGGNKSIRVIRAPLILTISLKRFNAENKKINDHIIFEETFDLRAYMDDRYVGGDKLEYHLIGVVVHEGSVDTGHCFAYVRGDKSGGSEEDNKDFTYCLDDLVVREVSLQQVLQSQAYMLFYEKRNSSVKQGLSYAKTSSAFGPPATPSGYGNRSEPGLAKYRVASIRTSASQIHTPISNHASSKQRHPRSRSTTYESGKQVSSERPWKSPDESSYSSWR</sequence>
<dbReference type="PROSITE" id="PS50235">
    <property type="entry name" value="USP_3"/>
    <property type="match status" value="1"/>
</dbReference>
<name>A0A4Y7L9R5_PAPSO</name>
<feature type="domain" description="USP" evidence="2">
    <location>
        <begin position="1"/>
        <end position="276"/>
    </location>
</feature>
<evidence type="ECO:0000256" key="1">
    <source>
        <dbReference type="SAM" id="MobiDB-lite"/>
    </source>
</evidence>
<dbReference type="GO" id="GO:0005634">
    <property type="term" value="C:nucleus"/>
    <property type="evidence" value="ECO:0007669"/>
    <property type="project" value="TreeGrafter"/>
</dbReference>
<evidence type="ECO:0000259" key="2">
    <source>
        <dbReference type="PROSITE" id="PS50235"/>
    </source>
</evidence>
<dbReference type="SUPFAM" id="SSF54001">
    <property type="entry name" value="Cysteine proteinases"/>
    <property type="match status" value="1"/>
</dbReference>
<keyword evidence="4" id="KW-1185">Reference proteome</keyword>
<dbReference type="EMBL" id="CM010724">
    <property type="protein sequence ID" value="RZC81976.1"/>
    <property type="molecule type" value="Genomic_DNA"/>
</dbReference>
<dbReference type="PANTHER" id="PTHR24006">
    <property type="entry name" value="UBIQUITIN CARBOXYL-TERMINAL HYDROLASE"/>
    <property type="match status" value="1"/>
</dbReference>
<evidence type="ECO:0000313" key="3">
    <source>
        <dbReference type="EMBL" id="RZC81976.1"/>
    </source>
</evidence>
<protein>
    <recommendedName>
        <fullName evidence="2">USP domain-containing protein</fullName>
    </recommendedName>
</protein>
<dbReference type="AlphaFoldDB" id="A0A4Y7L9R5"/>
<dbReference type="Proteomes" id="UP000316621">
    <property type="component" value="Chromosome 10"/>
</dbReference>
<gene>
    <name evidence="3" type="ORF">C5167_044551</name>
</gene>
<reference evidence="3 4" key="1">
    <citation type="journal article" date="2018" name="Science">
        <title>The opium poppy genome and morphinan production.</title>
        <authorList>
            <person name="Guo L."/>
            <person name="Winzer T."/>
            <person name="Yang X."/>
            <person name="Li Y."/>
            <person name="Ning Z."/>
            <person name="He Z."/>
            <person name="Teodor R."/>
            <person name="Lu Y."/>
            <person name="Bowser T.A."/>
            <person name="Graham I.A."/>
            <person name="Ye K."/>
        </authorList>
    </citation>
    <scope>NUCLEOTIDE SEQUENCE [LARGE SCALE GENOMIC DNA]</scope>
    <source>
        <strain evidence="4">cv. HN1</strain>
        <tissue evidence="3">Leaves</tissue>
    </source>
</reference>
<feature type="compositionally biased region" description="Polar residues" evidence="1">
    <location>
        <begin position="322"/>
        <end position="334"/>
    </location>
</feature>
<accession>A0A4Y7L9R5</accession>
<dbReference type="STRING" id="3469.A0A4Y7L9R5"/>
<dbReference type="Gramene" id="RZC81976">
    <property type="protein sequence ID" value="RZC81976"/>
    <property type="gene ID" value="C5167_044551"/>
</dbReference>
<evidence type="ECO:0000313" key="4">
    <source>
        <dbReference type="Proteomes" id="UP000316621"/>
    </source>
</evidence>
<organism evidence="3 4">
    <name type="scientific">Papaver somniferum</name>
    <name type="common">Opium poppy</name>
    <dbReference type="NCBI Taxonomy" id="3469"/>
    <lineage>
        <taxon>Eukaryota</taxon>
        <taxon>Viridiplantae</taxon>
        <taxon>Streptophyta</taxon>
        <taxon>Embryophyta</taxon>
        <taxon>Tracheophyta</taxon>
        <taxon>Spermatophyta</taxon>
        <taxon>Magnoliopsida</taxon>
        <taxon>Ranunculales</taxon>
        <taxon>Papaveraceae</taxon>
        <taxon>Papaveroideae</taxon>
        <taxon>Papaver</taxon>
    </lineage>
</organism>
<dbReference type="InterPro" id="IPR028889">
    <property type="entry name" value="USP"/>
</dbReference>
<dbReference type="CDD" id="cd02257">
    <property type="entry name" value="Peptidase_C19"/>
    <property type="match status" value="1"/>
</dbReference>
<dbReference type="InterPro" id="IPR038765">
    <property type="entry name" value="Papain-like_cys_pep_sf"/>
</dbReference>
<dbReference type="GO" id="GO:0016579">
    <property type="term" value="P:protein deubiquitination"/>
    <property type="evidence" value="ECO:0007669"/>
    <property type="project" value="InterPro"/>
</dbReference>
<feature type="region of interest" description="Disordered" evidence="1">
    <location>
        <begin position="322"/>
        <end position="371"/>
    </location>
</feature>